<dbReference type="PANTHER" id="PTHR43433">
    <property type="entry name" value="HYDROLASE, ALPHA/BETA FOLD FAMILY PROTEIN"/>
    <property type="match status" value="1"/>
</dbReference>
<protein>
    <recommendedName>
        <fullName evidence="1">AB hydrolase-1 domain-containing protein</fullName>
    </recommendedName>
</protein>
<name>A0ABP4NP58_9ACTN</name>
<evidence type="ECO:0000313" key="3">
    <source>
        <dbReference type="Proteomes" id="UP001500393"/>
    </source>
</evidence>
<evidence type="ECO:0000259" key="1">
    <source>
        <dbReference type="Pfam" id="PF00561"/>
    </source>
</evidence>
<comment type="caution">
    <text evidence="2">The sequence shown here is derived from an EMBL/GenBank/DDBJ whole genome shotgun (WGS) entry which is preliminary data.</text>
</comment>
<dbReference type="Gene3D" id="3.40.50.1820">
    <property type="entry name" value="alpha/beta hydrolase"/>
    <property type="match status" value="1"/>
</dbReference>
<gene>
    <name evidence="2" type="ORF">GCM10009789_18390</name>
</gene>
<accession>A0ABP4NP58</accession>
<dbReference type="RefSeq" id="WP_344211856.1">
    <property type="nucleotide sequence ID" value="NZ_BAAAOS010000017.1"/>
</dbReference>
<dbReference type="InterPro" id="IPR029058">
    <property type="entry name" value="AB_hydrolase_fold"/>
</dbReference>
<dbReference type="InterPro" id="IPR050471">
    <property type="entry name" value="AB_hydrolase"/>
</dbReference>
<dbReference type="Pfam" id="PF00561">
    <property type="entry name" value="Abhydrolase_1"/>
    <property type="match status" value="1"/>
</dbReference>
<feature type="domain" description="AB hydrolase-1" evidence="1">
    <location>
        <begin position="24"/>
        <end position="267"/>
    </location>
</feature>
<keyword evidence="3" id="KW-1185">Reference proteome</keyword>
<dbReference type="EMBL" id="BAAAOS010000017">
    <property type="protein sequence ID" value="GAA1565163.1"/>
    <property type="molecule type" value="Genomic_DNA"/>
</dbReference>
<dbReference type="Proteomes" id="UP001500393">
    <property type="component" value="Unassembled WGS sequence"/>
</dbReference>
<dbReference type="SUPFAM" id="SSF53474">
    <property type="entry name" value="alpha/beta-Hydrolases"/>
    <property type="match status" value="1"/>
</dbReference>
<proteinExistence type="predicted"/>
<organism evidence="2 3">
    <name type="scientific">Kribbella sancticallisti</name>
    <dbReference type="NCBI Taxonomy" id="460087"/>
    <lineage>
        <taxon>Bacteria</taxon>
        <taxon>Bacillati</taxon>
        <taxon>Actinomycetota</taxon>
        <taxon>Actinomycetes</taxon>
        <taxon>Propionibacteriales</taxon>
        <taxon>Kribbellaceae</taxon>
        <taxon>Kribbella</taxon>
    </lineage>
</organism>
<dbReference type="PANTHER" id="PTHR43433:SF5">
    <property type="entry name" value="AB HYDROLASE-1 DOMAIN-CONTAINING PROTEIN"/>
    <property type="match status" value="1"/>
</dbReference>
<sequence>MTQQMVQANGVELCVETFGSQADPAVLLIHGAAASMDFWETPFCERLAAAGRFVIRYDHRDTGQSVSYEPGKPQYDGMDLAADAIGVLDALGIARAHVVGISMGGGIAQRLVLDHPDRVASVTFATTSPGGPGGPSNPDLPPASEKIRAAFSEDAPETDWSDPEAALDALIDAERLFAGTLPYDEPARRRFNRAMMARTKNLASAMTNHWILEGGEPVRQRLGEIAVPALVLHGTEDPLFPPGHAEAMAREVPGARLVLLEGAGHELPEPTWDVVLREIEAITAS</sequence>
<reference evidence="3" key="1">
    <citation type="journal article" date="2019" name="Int. J. Syst. Evol. Microbiol.">
        <title>The Global Catalogue of Microorganisms (GCM) 10K type strain sequencing project: providing services to taxonomists for standard genome sequencing and annotation.</title>
        <authorList>
            <consortium name="The Broad Institute Genomics Platform"/>
            <consortium name="The Broad Institute Genome Sequencing Center for Infectious Disease"/>
            <person name="Wu L."/>
            <person name="Ma J."/>
        </authorList>
    </citation>
    <scope>NUCLEOTIDE SEQUENCE [LARGE SCALE GENOMIC DNA]</scope>
    <source>
        <strain evidence="3">JCM 14969</strain>
    </source>
</reference>
<evidence type="ECO:0000313" key="2">
    <source>
        <dbReference type="EMBL" id="GAA1565163.1"/>
    </source>
</evidence>
<dbReference type="InterPro" id="IPR000073">
    <property type="entry name" value="AB_hydrolase_1"/>
</dbReference>